<dbReference type="Pfam" id="PF05368">
    <property type="entry name" value="NmrA"/>
    <property type="match status" value="1"/>
</dbReference>
<dbReference type="InterPro" id="IPR051164">
    <property type="entry name" value="NmrA-like_oxidored"/>
</dbReference>
<evidence type="ECO:0000256" key="1">
    <source>
        <dbReference type="ARBA" id="ARBA00006328"/>
    </source>
</evidence>
<dbReference type="InterPro" id="IPR008030">
    <property type="entry name" value="NmrA-like"/>
</dbReference>
<evidence type="ECO:0000313" key="4">
    <source>
        <dbReference type="EMBL" id="MDR7384414.1"/>
    </source>
</evidence>
<reference evidence="4 5" key="1">
    <citation type="submission" date="2023-07" db="EMBL/GenBank/DDBJ databases">
        <title>Sequencing the genomes of 1000 actinobacteria strains.</title>
        <authorList>
            <person name="Klenk H.-P."/>
        </authorList>
    </citation>
    <scope>NUCLEOTIDE SEQUENCE [LARGE SCALE GENOMIC DNA]</scope>
    <source>
        <strain evidence="4 5">DSM 45554</strain>
    </source>
</reference>
<name>A0ABU2CST6_9MICO</name>
<keyword evidence="2" id="KW-0521">NADP</keyword>
<dbReference type="Gene3D" id="3.40.50.720">
    <property type="entry name" value="NAD(P)-binding Rossmann-like Domain"/>
    <property type="match status" value="1"/>
</dbReference>
<dbReference type="RefSeq" id="WP_274992802.1">
    <property type="nucleotide sequence ID" value="NZ_JAJQQP010000003.1"/>
</dbReference>
<dbReference type="PANTHER" id="PTHR42748:SF7">
    <property type="entry name" value="NMRA LIKE REDOX SENSOR 1-RELATED"/>
    <property type="match status" value="1"/>
</dbReference>
<organism evidence="4 5">
    <name type="scientific">Promicromonospora iranensis</name>
    <dbReference type="NCBI Taxonomy" id="1105144"/>
    <lineage>
        <taxon>Bacteria</taxon>
        <taxon>Bacillati</taxon>
        <taxon>Actinomycetota</taxon>
        <taxon>Actinomycetes</taxon>
        <taxon>Micrococcales</taxon>
        <taxon>Promicromonosporaceae</taxon>
        <taxon>Promicromonospora</taxon>
    </lineage>
</organism>
<protein>
    <submittedName>
        <fullName evidence="4">Uncharacterized protein YbjT (DUF2867 family)</fullName>
    </submittedName>
</protein>
<dbReference type="InterPro" id="IPR036291">
    <property type="entry name" value="NAD(P)-bd_dom_sf"/>
</dbReference>
<accession>A0ABU2CST6</accession>
<dbReference type="Proteomes" id="UP001183585">
    <property type="component" value="Unassembled WGS sequence"/>
</dbReference>
<keyword evidence="5" id="KW-1185">Reference proteome</keyword>
<sequence length="293" mass="31362">MTSTHQSSVAVIGATGQQGRSVVDALHDADVPVRALVRNPDSSAAQALRAAGAEVVQADQEDGQSLTDGLTDVAALFYMTTFEGPQGPTGEVRRGHAVADAADRAKVPHVVYSSVGGAERGTGIPHFESKFDVEKRLRDLVPATILRPVFFMENLTAQLTPNEDGEIVIRMPMPGDVPVQMVAVRDIGRAAARLLVEPGAIDGDAVELAGDELSLDLVAARAGEVFGVPARFESIPLEYLGDDEDLKAMFRWFAEGSSYRADLAQSRSLVAEVSDVRSWLVTQRRQELVEQGA</sequence>
<comment type="similarity">
    <text evidence="1">Belongs to the NmrA-type oxidoreductase family.</text>
</comment>
<dbReference type="Gene3D" id="3.90.25.10">
    <property type="entry name" value="UDP-galactose 4-epimerase, domain 1"/>
    <property type="match status" value="1"/>
</dbReference>
<evidence type="ECO:0000313" key="5">
    <source>
        <dbReference type="Proteomes" id="UP001183585"/>
    </source>
</evidence>
<dbReference type="SUPFAM" id="SSF51735">
    <property type="entry name" value="NAD(P)-binding Rossmann-fold domains"/>
    <property type="match status" value="1"/>
</dbReference>
<dbReference type="EMBL" id="JAVDYE010000001">
    <property type="protein sequence ID" value="MDR7384414.1"/>
    <property type="molecule type" value="Genomic_DNA"/>
</dbReference>
<proteinExistence type="inferred from homology"/>
<gene>
    <name evidence="4" type="ORF">J2S48_003929</name>
</gene>
<feature type="domain" description="NmrA-like" evidence="3">
    <location>
        <begin position="6"/>
        <end position="267"/>
    </location>
</feature>
<evidence type="ECO:0000256" key="2">
    <source>
        <dbReference type="ARBA" id="ARBA00022857"/>
    </source>
</evidence>
<comment type="caution">
    <text evidence="4">The sequence shown here is derived from an EMBL/GenBank/DDBJ whole genome shotgun (WGS) entry which is preliminary data.</text>
</comment>
<evidence type="ECO:0000259" key="3">
    <source>
        <dbReference type="Pfam" id="PF05368"/>
    </source>
</evidence>
<dbReference type="CDD" id="cd05251">
    <property type="entry name" value="NmrA_like_SDR_a"/>
    <property type="match status" value="1"/>
</dbReference>
<dbReference type="PANTHER" id="PTHR42748">
    <property type="entry name" value="NITROGEN METABOLITE REPRESSION PROTEIN NMRA FAMILY MEMBER"/>
    <property type="match status" value="1"/>
</dbReference>